<dbReference type="PANTHER" id="PTHR12792:SF0">
    <property type="entry name" value="SEPARIN"/>
    <property type="match status" value="1"/>
</dbReference>
<evidence type="ECO:0000259" key="5">
    <source>
        <dbReference type="PROSITE" id="PS51700"/>
    </source>
</evidence>
<name>A0A8S1BJA6_9INSE</name>
<evidence type="ECO:0000313" key="6">
    <source>
        <dbReference type="EMBL" id="CAB3359286.1"/>
    </source>
</evidence>
<dbReference type="GO" id="GO:0004197">
    <property type="term" value="F:cysteine-type endopeptidase activity"/>
    <property type="evidence" value="ECO:0007669"/>
    <property type="project" value="InterPro"/>
</dbReference>
<keyword evidence="7" id="KW-1185">Reference proteome</keyword>
<evidence type="ECO:0000256" key="1">
    <source>
        <dbReference type="ARBA" id="ARBA00000451"/>
    </source>
</evidence>
<feature type="domain" description="Peptidase C50" evidence="5">
    <location>
        <begin position="346"/>
        <end position="438"/>
    </location>
</feature>
<reference evidence="6 7" key="1">
    <citation type="submission" date="2020-04" db="EMBL/GenBank/DDBJ databases">
        <authorList>
            <person name="Alioto T."/>
            <person name="Alioto T."/>
            <person name="Gomez Garrido J."/>
        </authorList>
    </citation>
    <scope>NUCLEOTIDE SEQUENCE [LARGE SCALE GENOMIC DNA]</scope>
</reference>
<dbReference type="InterPro" id="IPR005314">
    <property type="entry name" value="Peptidase_C50"/>
</dbReference>
<dbReference type="PANTHER" id="PTHR12792">
    <property type="entry name" value="EXTRA SPINDLE POLES 1-RELATED"/>
    <property type="match status" value="1"/>
</dbReference>
<keyword evidence="3" id="KW-0378">Hydrolase</keyword>
<dbReference type="Proteomes" id="UP000494165">
    <property type="component" value="Unassembled WGS sequence"/>
</dbReference>
<proteinExistence type="predicted"/>
<dbReference type="GO" id="GO:0072686">
    <property type="term" value="C:mitotic spindle"/>
    <property type="evidence" value="ECO:0007669"/>
    <property type="project" value="TreeGrafter"/>
</dbReference>
<dbReference type="EMBL" id="CADEPI010000001">
    <property type="protein sequence ID" value="CAB3359286.1"/>
    <property type="molecule type" value="Genomic_DNA"/>
</dbReference>
<dbReference type="OrthoDB" id="10255632at2759"/>
<evidence type="ECO:0000313" key="7">
    <source>
        <dbReference type="Proteomes" id="UP000494165"/>
    </source>
</evidence>
<evidence type="ECO:0000256" key="3">
    <source>
        <dbReference type="ARBA" id="ARBA00022801"/>
    </source>
</evidence>
<accession>A0A8S1BJA6</accession>
<sequence>MHEEGGSKNKEKLAEMLMKNVDDTLDKLPHQGMAYGTLYETLNKQKAILQFHTSGSSDKSSAYLVESAGVSARKLFCSRRSEANLPIIDGRTASVDGIPDKQENQDENLINFSMNPLEFRARLKDLPSDCVIVQLSEIYPGQRPFDPPNVQTRPLHLARYCCGENYMDQCVQELKAVVQENVEQISAAVQDWLGPWRCLLLGQIASSKVSSSWNKTIRKLADELNIEEENISKFSMLAQCSNVLKKVDLVHGLQAIVPKTVKNMVEFVSNTAKLVKEYSQEFFGLDMLKLNEVQRHPVILIVDNNIFAVPWEQLDIVQVHPMSRMPCLALVHAMFKAPNTNRELDPGSAFFVLDPDKNLPCASKLKPLFDARNAWKGIVGEAPERTEMEKHLQDDDIYIYCGHGSGSHLVHNYDHMNLNAAAMLMGCSSADLYRRGVHWEMSGAPLNFILSGSPICLGTLWTVTDSDTNRITVRLLETWLPPKEKDSRYRMELCSQDLSFAKVFEDVLPQKGLLGALRSAHICEAIALVITANLFPRVVLKGITHA</sequence>
<comment type="catalytic activity">
    <reaction evidence="1">
        <text>All bonds known to be hydrolyzed by this endopeptidase have arginine in P1 and an acidic residue in P4. P6 is often occupied by an acidic residue or by a hydroxy-amino-acid residue, the phosphorylation of which enhances cleavage.</text>
        <dbReference type="EC" id="3.4.22.49"/>
    </reaction>
</comment>
<evidence type="ECO:0000256" key="2">
    <source>
        <dbReference type="ARBA" id="ARBA00012489"/>
    </source>
</evidence>
<dbReference type="PROSITE" id="PS51700">
    <property type="entry name" value="SEPARIN"/>
    <property type="match status" value="1"/>
</dbReference>
<dbReference type="AlphaFoldDB" id="A0A8S1BJA6"/>
<keyword evidence="4" id="KW-0159">Chromosome partition</keyword>
<gene>
    <name evidence="6" type="ORF">CLODIP_2_CD05319</name>
</gene>
<dbReference type="GO" id="GO:0005634">
    <property type="term" value="C:nucleus"/>
    <property type="evidence" value="ECO:0007669"/>
    <property type="project" value="InterPro"/>
</dbReference>
<comment type="caution">
    <text evidence="6">The sequence shown here is derived from an EMBL/GenBank/DDBJ whole genome shotgun (WGS) entry which is preliminary data.</text>
</comment>
<dbReference type="GO" id="GO:0051307">
    <property type="term" value="P:meiotic chromosome separation"/>
    <property type="evidence" value="ECO:0007669"/>
    <property type="project" value="TreeGrafter"/>
</dbReference>
<protein>
    <recommendedName>
        <fullName evidence="2">separase</fullName>
        <ecNumber evidence="2">3.4.22.49</ecNumber>
    </recommendedName>
</protein>
<dbReference type="EC" id="3.4.22.49" evidence="2"/>
<evidence type="ECO:0000256" key="4">
    <source>
        <dbReference type="ARBA" id="ARBA00022829"/>
    </source>
</evidence>
<dbReference type="Pfam" id="PF03568">
    <property type="entry name" value="Separin_C"/>
    <property type="match status" value="1"/>
</dbReference>
<dbReference type="GO" id="GO:0006508">
    <property type="term" value="P:proteolysis"/>
    <property type="evidence" value="ECO:0007669"/>
    <property type="project" value="InterPro"/>
</dbReference>
<dbReference type="InterPro" id="IPR030397">
    <property type="entry name" value="SEPARIN_core_dom"/>
</dbReference>
<dbReference type="GO" id="GO:0005737">
    <property type="term" value="C:cytoplasm"/>
    <property type="evidence" value="ECO:0007669"/>
    <property type="project" value="TreeGrafter"/>
</dbReference>
<organism evidence="6 7">
    <name type="scientific">Cloeon dipterum</name>
    <dbReference type="NCBI Taxonomy" id="197152"/>
    <lineage>
        <taxon>Eukaryota</taxon>
        <taxon>Metazoa</taxon>
        <taxon>Ecdysozoa</taxon>
        <taxon>Arthropoda</taxon>
        <taxon>Hexapoda</taxon>
        <taxon>Insecta</taxon>
        <taxon>Pterygota</taxon>
        <taxon>Palaeoptera</taxon>
        <taxon>Ephemeroptera</taxon>
        <taxon>Pisciforma</taxon>
        <taxon>Baetidae</taxon>
        <taxon>Cloeon</taxon>
    </lineage>
</organism>